<dbReference type="Gene3D" id="3.40.50.620">
    <property type="entry name" value="HUPs"/>
    <property type="match status" value="2"/>
</dbReference>
<dbReference type="InterPro" id="IPR006016">
    <property type="entry name" value="UspA"/>
</dbReference>
<evidence type="ECO:0000256" key="1">
    <source>
        <dbReference type="ARBA" id="ARBA00008791"/>
    </source>
</evidence>
<feature type="domain" description="UspA" evidence="2">
    <location>
        <begin position="1"/>
        <end position="140"/>
    </location>
</feature>
<comment type="similarity">
    <text evidence="1">Belongs to the universal stress protein A family.</text>
</comment>
<dbReference type="AlphaFoldDB" id="A0A923HFN6"/>
<dbReference type="RefSeq" id="WP_186563180.1">
    <property type="nucleotide sequence ID" value="NZ_JACNMF010000004.1"/>
</dbReference>
<name>A0A923HFN6_9FLAO</name>
<sequence length="277" mass="31060">MKKIIVPIDFSEHSEYALKTASKLAKKYNAEVLALHMLEMSDIMLSASDGLQNEKAVFFLKLAQQKFDKFLEKDYLKEIKLTPIVKHFKVFSEVNDVAIKNDADLIVMGSHGSSGIAEFFVGSNTERVVRNANVPVLVVKDDRAGINFDVVAFACDFSEEAIEPYLKASKMFKDMGSKLYLIHVNLPNDRFQSSLEIEKKVVNFFAKAERNLDKMEDVHYINDYSVEEGVLNCASKIGADLIVVPTHGRKGLAHFFEGSIGEDVANHSTLPVMTFKI</sequence>
<dbReference type="InterPro" id="IPR006015">
    <property type="entry name" value="Universal_stress_UspA"/>
</dbReference>
<dbReference type="PRINTS" id="PR01438">
    <property type="entry name" value="UNVRSLSTRESS"/>
</dbReference>
<dbReference type="PANTHER" id="PTHR46268">
    <property type="entry name" value="STRESS RESPONSE PROTEIN NHAX"/>
    <property type="match status" value="1"/>
</dbReference>
<dbReference type="CDD" id="cd00293">
    <property type="entry name" value="USP-like"/>
    <property type="match status" value="2"/>
</dbReference>
<dbReference type="EMBL" id="JACNMF010000004">
    <property type="protein sequence ID" value="MBC3759403.1"/>
    <property type="molecule type" value="Genomic_DNA"/>
</dbReference>
<proteinExistence type="inferred from homology"/>
<accession>A0A923HFN6</accession>
<protein>
    <submittedName>
        <fullName evidence="3">Universal stress protein</fullName>
    </submittedName>
</protein>
<evidence type="ECO:0000259" key="2">
    <source>
        <dbReference type="Pfam" id="PF00582"/>
    </source>
</evidence>
<keyword evidence="4" id="KW-1185">Reference proteome</keyword>
<dbReference type="Pfam" id="PF00582">
    <property type="entry name" value="Usp"/>
    <property type="match status" value="2"/>
</dbReference>
<dbReference type="SUPFAM" id="SSF52402">
    <property type="entry name" value="Adenine nucleotide alpha hydrolases-like"/>
    <property type="match status" value="2"/>
</dbReference>
<gene>
    <name evidence="3" type="ORF">H7U19_13370</name>
</gene>
<evidence type="ECO:0000313" key="3">
    <source>
        <dbReference type="EMBL" id="MBC3759403.1"/>
    </source>
</evidence>
<dbReference type="InterPro" id="IPR014729">
    <property type="entry name" value="Rossmann-like_a/b/a_fold"/>
</dbReference>
<evidence type="ECO:0000313" key="4">
    <source>
        <dbReference type="Proteomes" id="UP000656244"/>
    </source>
</evidence>
<feature type="domain" description="UspA" evidence="2">
    <location>
        <begin position="149"/>
        <end position="275"/>
    </location>
</feature>
<reference evidence="3" key="1">
    <citation type="submission" date="2020-08" db="EMBL/GenBank/DDBJ databases">
        <title>Hyunsoonleella sp. strain SJ7 genome sequencing and assembly.</title>
        <authorList>
            <person name="Kim I."/>
        </authorList>
    </citation>
    <scope>NUCLEOTIDE SEQUENCE</scope>
    <source>
        <strain evidence="3">SJ7</strain>
    </source>
</reference>
<organism evidence="3 4">
    <name type="scientific">Hyunsoonleella aquatilis</name>
    <dbReference type="NCBI Taxonomy" id="2762758"/>
    <lineage>
        <taxon>Bacteria</taxon>
        <taxon>Pseudomonadati</taxon>
        <taxon>Bacteroidota</taxon>
        <taxon>Flavobacteriia</taxon>
        <taxon>Flavobacteriales</taxon>
        <taxon>Flavobacteriaceae</taxon>
    </lineage>
</organism>
<dbReference type="Proteomes" id="UP000656244">
    <property type="component" value="Unassembled WGS sequence"/>
</dbReference>
<dbReference type="PANTHER" id="PTHR46268:SF6">
    <property type="entry name" value="UNIVERSAL STRESS PROTEIN UP12"/>
    <property type="match status" value="1"/>
</dbReference>
<comment type="caution">
    <text evidence="3">The sequence shown here is derived from an EMBL/GenBank/DDBJ whole genome shotgun (WGS) entry which is preliminary data.</text>
</comment>